<dbReference type="InterPro" id="IPR000873">
    <property type="entry name" value="AMP-dep_synth/lig_dom"/>
</dbReference>
<dbReference type="EMBL" id="CP163441">
    <property type="protein sequence ID" value="XDQ46992.1"/>
    <property type="molecule type" value="Genomic_DNA"/>
</dbReference>
<dbReference type="SUPFAM" id="SSF56801">
    <property type="entry name" value="Acetyl-CoA synthetase-like"/>
    <property type="match status" value="1"/>
</dbReference>
<accession>A0AB39QTM0</accession>
<dbReference type="PANTHER" id="PTHR45527:SF1">
    <property type="entry name" value="FATTY ACID SYNTHASE"/>
    <property type="match status" value="1"/>
</dbReference>
<dbReference type="Gene3D" id="3.40.50.12780">
    <property type="entry name" value="N-terminal domain of ligase-like"/>
    <property type="match status" value="1"/>
</dbReference>
<evidence type="ECO:0000313" key="4">
    <source>
        <dbReference type="EMBL" id="XDQ46992.1"/>
    </source>
</evidence>
<dbReference type="InterPro" id="IPR045851">
    <property type="entry name" value="AMP-bd_C_sf"/>
</dbReference>
<name>A0AB39QTM0_9ACTN</name>
<dbReference type="GO" id="GO:0031177">
    <property type="term" value="F:phosphopantetheine binding"/>
    <property type="evidence" value="ECO:0007669"/>
    <property type="project" value="TreeGrafter"/>
</dbReference>
<feature type="domain" description="AMP-dependent synthetase/ligase" evidence="1">
    <location>
        <begin position="10"/>
        <end position="350"/>
    </location>
</feature>
<dbReference type="InterPro" id="IPR001509">
    <property type="entry name" value="Epimerase_deHydtase"/>
</dbReference>
<dbReference type="Pfam" id="PF00550">
    <property type="entry name" value="PP-binding"/>
    <property type="match status" value="1"/>
</dbReference>
<feature type="domain" description="NAD-dependent epimerase/dehydratase" evidence="3">
    <location>
        <begin position="614"/>
        <end position="842"/>
    </location>
</feature>
<proteinExistence type="predicted"/>
<dbReference type="Gene3D" id="3.30.300.30">
    <property type="match status" value="1"/>
</dbReference>
<dbReference type="GO" id="GO:0044550">
    <property type="term" value="P:secondary metabolite biosynthetic process"/>
    <property type="evidence" value="ECO:0007669"/>
    <property type="project" value="TreeGrafter"/>
</dbReference>
<protein>
    <submittedName>
        <fullName evidence="4">AMP-binding protein</fullName>
    </submittedName>
</protein>
<gene>
    <name evidence="4" type="ORF">AB5J52_34650</name>
</gene>
<dbReference type="GO" id="GO:0043041">
    <property type="term" value="P:amino acid activation for nonribosomal peptide biosynthetic process"/>
    <property type="evidence" value="ECO:0007669"/>
    <property type="project" value="TreeGrafter"/>
</dbReference>
<reference evidence="4" key="1">
    <citation type="submission" date="2024-07" db="EMBL/GenBank/DDBJ databases">
        <authorList>
            <person name="Yu S.T."/>
        </authorList>
    </citation>
    <scope>NUCLEOTIDE SEQUENCE</scope>
    <source>
        <strain evidence="4">R39</strain>
    </source>
</reference>
<dbReference type="PANTHER" id="PTHR45527">
    <property type="entry name" value="NONRIBOSOMAL PEPTIDE SYNTHETASE"/>
    <property type="match status" value="1"/>
</dbReference>
<dbReference type="InterPro" id="IPR036291">
    <property type="entry name" value="NAD(P)-bd_dom_sf"/>
</dbReference>
<evidence type="ECO:0000259" key="3">
    <source>
        <dbReference type="Pfam" id="PF01370"/>
    </source>
</evidence>
<dbReference type="GO" id="GO:0005737">
    <property type="term" value="C:cytoplasm"/>
    <property type="evidence" value="ECO:0007669"/>
    <property type="project" value="TreeGrafter"/>
</dbReference>
<dbReference type="Pfam" id="PF00501">
    <property type="entry name" value="AMP-binding"/>
    <property type="match status" value="1"/>
</dbReference>
<sequence length="928" mass="98115">MDLPALVAHHLQRHDVLVALESGARTWSYADLDEVTRDRAAQLRRLCPDGGRVVLVGEHTADALIWALSVMRSGLVYTPLNPGLPAERLREAVRVAAPALVVCCTPPSLAALRKAGAAGRVLAAADVAQAAAAEPAGQPSREAPAVWPAQEVAYSIFTSGSTGQPKLVNVGHAGIENLCRAQTRLFGMKPGQRMLQFSSLSFDASVAEILVAVYAGARLVVPDWGGGSWLSAVGRHLRTYGCDIVTVPPSVYGRLDDEARRTIGAVVFAGEALTEVEFRAAARYSRVLNAYGPTEGTVCFSVAEPSRFTASIGHPIDGYTARVYDAERGIYADAGRGELVLVGAGVALGYEGRPADGTGPFTTVDGSPAYHTGDGVELRDGELFYLGRLDEQIKRLGHRIGLTELGGWLAQLMATSVVLLADGTSLIMAHTAVDRPADELKSWLRELLPPWETPDVLLALPELPVTDSGKADKAALRELARPAQQDATGGTAAAGRPGDDQEVVRTIVTGVLGTEVAPDVSIFDAGADSLALVRIQVELSEIYGEESVQSVFDLLNYDFTIDGFVTGLRGLPGAETSPEQQALDTVSAELAELPASLAALRPARDGGAERPAAVTVTGAGGFIGGHVLDRLLDGDARITVVTTSDPGRLVARHCERFGRSPADLADVEFLGYDDVEALAKGPAADGTARWGAVVHCGYEVNHLLPLERQLSGSVATTAALVRAAAALDAARFVFLSAASVGPRFVPLDRQELAAVDDPYSQSKFVAETYVQALEGERCRVDLLRAGLVYGHGAREGGFLERDVFAQQLRLSLRHGMAPRFDGLVPVCHVSDVVDELLAAAGSDGAGARSVLVHRTYDQTELLDELGLGAAHVVSPQEWLSTVTEADTADVRVLAALRQSLGAAAGWAEPVRGTDRPIIRELRQTYLGA</sequence>
<dbReference type="InterPro" id="IPR036736">
    <property type="entry name" value="ACP-like_sf"/>
</dbReference>
<dbReference type="Gene3D" id="3.40.50.720">
    <property type="entry name" value="NAD(P)-binding Rossmann-like Domain"/>
    <property type="match status" value="1"/>
</dbReference>
<dbReference type="SUPFAM" id="SSF51735">
    <property type="entry name" value="NAD(P)-binding Rossmann-fold domains"/>
    <property type="match status" value="1"/>
</dbReference>
<organism evidence="4">
    <name type="scientific">Streptomyces sp. R39</name>
    <dbReference type="NCBI Taxonomy" id="3238631"/>
    <lineage>
        <taxon>Bacteria</taxon>
        <taxon>Bacillati</taxon>
        <taxon>Actinomycetota</taxon>
        <taxon>Actinomycetes</taxon>
        <taxon>Kitasatosporales</taxon>
        <taxon>Streptomycetaceae</taxon>
        <taxon>Streptomyces</taxon>
    </lineage>
</organism>
<dbReference type="AlphaFoldDB" id="A0AB39QTM0"/>
<dbReference type="InterPro" id="IPR042099">
    <property type="entry name" value="ANL_N_sf"/>
</dbReference>
<dbReference type="RefSeq" id="WP_369226005.1">
    <property type="nucleotide sequence ID" value="NZ_CP163441.1"/>
</dbReference>
<dbReference type="SUPFAM" id="SSF47336">
    <property type="entry name" value="ACP-like"/>
    <property type="match status" value="1"/>
</dbReference>
<dbReference type="InterPro" id="IPR009081">
    <property type="entry name" value="PP-bd_ACP"/>
</dbReference>
<evidence type="ECO:0000259" key="2">
    <source>
        <dbReference type="Pfam" id="PF00550"/>
    </source>
</evidence>
<evidence type="ECO:0000259" key="1">
    <source>
        <dbReference type="Pfam" id="PF00501"/>
    </source>
</evidence>
<feature type="domain" description="Carrier" evidence="2">
    <location>
        <begin position="503"/>
        <end position="545"/>
    </location>
</feature>
<dbReference type="Pfam" id="PF01370">
    <property type="entry name" value="Epimerase"/>
    <property type="match status" value="1"/>
</dbReference>